<dbReference type="PANTHER" id="PTHR43194:SF2">
    <property type="entry name" value="PEROXISOMAL MEMBRANE PROTEIN LPX1"/>
    <property type="match status" value="1"/>
</dbReference>
<dbReference type="OrthoDB" id="408373at2759"/>
<feature type="domain" description="AB hydrolase-1" evidence="2">
    <location>
        <begin position="43"/>
        <end position="284"/>
    </location>
</feature>
<evidence type="ECO:0000259" key="2">
    <source>
        <dbReference type="Pfam" id="PF12697"/>
    </source>
</evidence>
<organism evidence="3 4">
    <name type="scientific">Hypholoma sublateritium (strain FD-334 SS-4)</name>
    <dbReference type="NCBI Taxonomy" id="945553"/>
    <lineage>
        <taxon>Eukaryota</taxon>
        <taxon>Fungi</taxon>
        <taxon>Dikarya</taxon>
        <taxon>Basidiomycota</taxon>
        <taxon>Agaricomycotina</taxon>
        <taxon>Agaricomycetes</taxon>
        <taxon>Agaricomycetidae</taxon>
        <taxon>Agaricales</taxon>
        <taxon>Agaricineae</taxon>
        <taxon>Strophariaceae</taxon>
        <taxon>Hypholoma</taxon>
    </lineage>
</organism>
<keyword evidence="4" id="KW-1185">Reference proteome</keyword>
<dbReference type="SUPFAM" id="SSF53474">
    <property type="entry name" value="alpha/beta-Hydrolases"/>
    <property type="match status" value="1"/>
</dbReference>
<feature type="chain" id="PRO_5002247219" description="AB hydrolase-1 domain-containing protein" evidence="1">
    <location>
        <begin position="20"/>
        <end position="303"/>
    </location>
</feature>
<reference evidence="4" key="1">
    <citation type="submission" date="2014-04" db="EMBL/GenBank/DDBJ databases">
        <title>Evolutionary Origins and Diversification of the Mycorrhizal Mutualists.</title>
        <authorList>
            <consortium name="DOE Joint Genome Institute"/>
            <consortium name="Mycorrhizal Genomics Consortium"/>
            <person name="Kohler A."/>
            <person name="Kuo A."/>
            <person name="Nagy L.G."/>
            <person name="Floudas D."/>
            <person name="Copeland A."/>
            <person name="Barry K.W."/>
            <person name="Cichocki N."/>
            <person name="Veneault-Fourrey C."/>
            <person name="LaButti K."/>
            <person name="Lindquist E.A."/>
            <person name="Lipzen A."/>
            <person name="Lundell T."/>
            <person name="Morin E."/>
            <person name="Murat C."/>
            <person name="Riley R."/>
            <person name="Ohm R."/>
            <person name="Sun H."/>
            <person name="Tunlid A."/>
            <person name="Henrissat B."/>
            <person name="Grigoriev I.V."/>
            <person name="Hibbett D.S."/>
            <person name="Martin F."/>
        </authorList>
    </citation>
    <scope>NUCLEOTIDE SEQUENCE [LARGE SCALE GENOMIC DNA]</scope>
    <source>
        <strain evidence="4">FD-334 SS-4</strain>
    </source>
</reference>
<dbReference type="Proteomes" id="UP000054270">
    <property type="component" value="Unassembled WGS sequence"/>
</dbReference>
<proteinExistence type="predicted"/>
<dbReference type="AlphaFoldDB" id="A0A0D2LR15"/>
<name>A0A0D2LR15_HYPSF</name>
<feature type="signal peptide" evidence="1">
    <location>
        <begin position="1"/>
        <end position="19"/>
    </location>
</feature>
<gene>
    <name evidence="3" type="ORF">HYPSUDRAFT_209709</name>
</gene>
<dbReference type="Gene3D" id="3.40.50.1820">
    <property type="entry name" value="alpha/beta hydrolase"/>
    <property type="match status" value="1"/>
</dbReference>
<dbReference type="EMBL" id="KN817765">
    <property type="protein sequence ID" value="KJA13238.1"/>
    <property type="molecule type" value="Genomic_DNA"/>
</dbReference>
<keyword evidence="1" id="KW-0732">Signal</keyword>
<accession>A0A0D2LR15</accession>
<protein>
    <recommendedName>
        <fullName evidence="2">AB hydrolase-1 domain-containing protein</fullName>
    </recommendedName>
</protein>
<sequence length="303" mass="32317">MHLVFAVVSYITLLSLSSALIVKSSDGTEIFATAAGNPLKPSMVFIHGFALSGIVFDGLFENRLLLGDFYLVSYDLRGHGRSGSPTSADSYSSQLFADDFDVVRKAFNLTSPVLVGWSYGASVASDIFTYLQPGAISGLISAAGIPYLGLTDVNTPLSLAYLPGLLSTDNVVLYGTSKMSFVNSLFADPAAVPVDVRWTWLGATALQLPTISQLLVARAQSAAKLYLAGSTGLPLMLLYGTADAVLQDDVITSQIAPHFIDVEVYKIEGGSHAMFYDNTTEFIRAVVGFASRISTRELTNIGE</sequence>
<evidence type="ECO:0000313" key="4">
    <source>
        <dbReference type="Proteomes" id="UP000054270"/>
    </source>
</evidence>
<dbReference type="OMA" id="YDDSANW"/>
<evidence type="ECO:0000256" key="1">
    <source>
        <dbReference type="SAM" id="SignalP"/>
    </source>
</evidence>
<dbReference type="InterPro" id="IPR050228">
    <property type="entry name" value="Carboxylesterase_BioH"/>
</dbReference>
<dbReference type="InterPro" id="IPR000073">
    <property type="entry name" value="AB_hydrolase_1"/>
</dbReference>
<evidence type="ECO:0000313" key="3">
    <source>
        <dbReference type="EMBL" id="KJA13238.1"/>
    </source>
</evidence>
<dbReference type="InterPro" id="IPR029058">
    <property type="entry name" value="AB_hydrolase_fold"/>
</dbReference>
<dbReference type="Pfam" id="PF12697">
    <property type="entry name" value="Abhydrolase_6"/>
    <property type="match status" value="1"/>
</dbReference>
<dbReference type="PANTHER" id="PTHR43194">
    <property type="entry name" value="HYDROLASE ALPHA/BETA FOLD FAMILY"/>
    <property type="match status" value="1"/>
</dbReference>
<dbReference type="STRING" id="945553.A0A0D2LR15"/>